<dbReference type="Gene3D" id="3.60.10.10">
    <property type="entry name" value="Endonuclease/exonuclease/phosphatase"/>
    <property type="match status" value="1"/>
</dbReference>
<name>A0A8X6UN92_NEPPI</name>
<sequence length="196" mass="22746">MSLPPRVDSFRVFQWNSGGLPQSKRMELLMTLHEKEIDVFSIKEANLTSKNLNYYPFKRCCLYVHLKFKQVVSGILIGVKKELTADFRIIKAMGTDCDKNEVVFLDVWKSEVLFMILAIYRPSCNSPDFSYVNPCQHTLFVDDFNAHSPMWGYSYTNDAEGKVQDFYARLLSNLYTTRKIPTHIFIKIAEALSQTY</sequence>
<organism evidence="1 2">
    <name type="scientific">Nephila pilipes</name>
    <name type="common">Giant wood spider</name>
    <name type="synonym">Nephila maculata</name>
    <dbReference type="NCBI Taxonomy" id="299642"/>
    <lineage>
        <taxon>Eukaryota</taxon>
        <taxon>Metazoa</taxon>
        <taxon>Ecdysozoa</taxon>
        <taxon>Arthropoda</taxon>
        <taxon>Chelicerata</taxon>
        <taxon>Arachnida</taxon>
        <taxon>Araneae</taxon>
        <taxon>Araneomorphae</taxon>
        <taxon>Entelegynae</taxon>
        <taxon>Araneoidea</taxon>
        <taxon>Nephilidae</taxon>
        <taxon>Nephila</taxon>
    </lineage>
</organism>
<evidence type="ECO:0000313" key="2">
    <source>
        <dbReference type="Proteomes" id="UP000887013"/>
    </source>
</evidence>
<protein>
    <recommendedName>
        <fullName evidence="3">Endonuclease/exonuclease/phosphatase domain-containing protein</fullName>
    </recommendedName>
</protein>
<dbReference type="SUPFAM" id="SSF56219">
    <property type="entry name" value="DNase I-like"/>
    <property type="match status" value="1"/>
</dbReference>
<dbReference type="EMBL" id="BMAW01082943">
    <property type="protein sequence ID" value="GFU31366.1"/>
    <property type="molecule type" value="Genomic_DNA"/>
</dbReference>
<dbReference type="OrthoDB" id="6433392at2759"/>
<dbReference type="Proteomes" id="UP000887013">
    <property type="component" value="Unassembled WGS sequence"/>
</dbReference>
<evidence type="ECO:0000313" key="1">
    <source>
        <dbReference type="EMBL" id="GFU31366.1"/>
    </source>
</evidence>
<reference evidence="1" key="1">
    <citation type="submission" date="2020-08" db="EMBL/GenBank/DDBJ databases">
        <title>Multicomponent nature underlies the extraordinary mechanical properties of spider dragline silk.</title>
        <authorList>
            <person name="Kono N."/>
            <person name="Nakamura H."/>
            <person name="Mori M."/>
            <person name="Yoshida Y."/>
            <person name="Ohtoshi R."/>
            <person name="Malay A.D."/>
            <person name="Moran D.A.P."/>
            <person name="Tomita M."/>
            <person name="Numata K."/>
            <person name="Arakawa K."/>
        </authorList>
    </citation>
    <scope>NUCLEOTIDE SEQUENCE</scope>
</reference>
<comment type="caution">
    <text evidence="1">The sequence shown here is derived from an EMBL/GenBank/DDBJ whole genome shotgun (WGS) entry which is preliminary data.</text>
</comment>
<dbReference type="AlphaFoldDB" id="A0A8X6UN92"/>
<evidence type="ECO:0008006" key="3">
    <source>
        <dbReference type="Google" id="ProtNLM"/>
    </source>
</evidence>
<proteinExistence type="predicted"/>
<gene>
    <name evidence="1" type="primary">HNAJ_LOCUS1995</name>
    <name evidence="1" type="ORF">NPIL_542991</name>
</gene>
<accession>A0A8X6UN92</accession>
<dbReference type="InterPro" id="IPR036691">
    <property type="entry name" value="Endo/exonu/phosph_ase_sf"/>
</dbReference>
<keyword evidence="2" id="KW-1185">Reference proteome</keyword>